<dbReference type="AlphaFoldDB" id="A0A915DP47"/>
<evidence type="ECO:0000313" key="1">
    <source>
        <dbReference type="Proteomes" id="UP000887574"/>
    </source>
</evidence>
<sequence length="198" mass="22254">MPLMIPVAVRLSLKLDSPLTNMARLCSSIVLVTFVAFQILPSRIFCSPNCVVWKRLDALLIRYPRKASDIPVLVEPSLVEWRNFDESETEKHWMTNEQLNHMGYIDSSTATSIDWWSSCAVGKDYDGCSILVGSSALAGLVNAQGWRNGQSLHKMRISVPSCFCSLPSAFHLANMRSPPLMAKMRPFTRTLYEAERTV</sequence>
<dbReference type="Proteomes" id="UP000887574">
    <property type="component" value="Unplaced"/>
</dbReference>
<organism evidence="1 2">
    <name type="scientific">Ditylenchus dipsaci</name>
    <dbReference type="NCBI Taxonomy" id="166011"/>
    <lineage>
        <taxon>Eukaryota</taxon>
        <taxon>Metazoa</taxon>
        <taxon>Ecdysozoa</taxon>
        <taxon>Nematoda</taxon>
        <taxon>Chromadorea</taxon>
        <taxon>Rhabditida</taxon>
        <taxon>Tylenchina</taxon>
        <taxon>Tylenchomorpha</taxon>
        <taxon>Sphaerularioidea</taxon>
        <taxon>Anguinidae</taxon>
        <taxon>Anguininae</taxon>
        <taxon>Ditylenchus</taxon>
    </lineage>
</organism>
<evidence type="ECO:0000313" key="2">
    <source>
        <dbReference type="WBParaSite" id="jg21648"/>
    </source>
</evidence>
<accession>A0A915DP47</accession>
<protein>
    <submittedName>
        <fullName evidence="2">Uncharacterized protein</fullName>
    </submittedName>
</protein>
<dbReference type="WBParaSite" id="jg21648">
    <property type="protein sequence ID" value="jg21648"/>
    <property type="gene ID" value="jg21648"/>
</dbReference>
<reference evidence="2" key="1">
    <citation type="submission" date="2022-11" db="UniProtKB">
        <authorList>
            <consortium name="WormBaseParasite"/>
        </authorList>
    </citation>
    <scope>IDENTIFICATION</scope>
</reference>
<name>A0A915DP47_9BILA</name>
<proteinExistence type="predicted"/>
<keyword evidence="1" id="KW-1185">Reference proteome</keyword>